<dbReference type="HAMAP" id="MF_00116">
    <property type="entry name" value="dUTPase_bact"/>
    <property type="match status" value="1"/>
</dbReference>
<feature type="binding site" evidence="5">
    <location>
        <begin position="65"/>
        <end position="67"/>
    </location>
    <ligand>
        <name>substrate</name>
    </ligand>
</feature>
<accession>A0A0S3QS61</accession>
<dbReference type="OrthoDB" id="9809956at2"/>
<dbReference type="PANTHER" id="PTHR11241:SF0">
    <property type="entry name" value="DEOXYURIDINE 5'-TRIPHOSPHATE NUCLEOTIDOHYDROLASE"/>
    <property type="match status" value="1"/>
</dbReference>
<dbReference type="NCBIfam" id="TIGR00576">
    <property type="entry name" value="dut"/>
    <property type="match status" value="1"/>
</dbReference>
<feature type="binding site" evidence="5">
    <location>
        <begin position="81"/>
        <end position="83"/>
    </location>
    <ligand>
        <name>substrate</name>
    </ligand>
</feature>
<dbReference type="CDD" id="cd07557">
    <property type="entry name" value="trimeric_dUTPase"/>
    <property type="match status" value="1"/>
</dbReference>
<feature type="binding site" evidence="5">
    <location>
        <position position="77"/>
    </location>
    <ligand>
        <name>substrate</name>
    </ligand>
</feature>
<dbReference type="InterPro" id="IPR008181">
    <property type="entry name" value="dUTPase"/>
</dbReference>
<evidence type="ECO:0000256" key="3">
    <source>
        <dbReference type="ARBA" id="ARBA00023080"/>
    </source>
</evidence>
<keyword evidence="5" id="KW-0460">Magnesium</keyword>
<keyword evidence="2 5" id="KW-0378">Hydrolase</keyword>
<dbReference type="PANTHER" id="PTHR11241">
    <property type="entry name" value="DEOXYURIDINE 5'-TRIPHOSPHATE NUCLEOTIDOHYDROLASE"/>
    <property type="match status" value="1"/>
</dbReference>
<evidence type="ECO:0000256" key="4">
    <source>
        <dbReference type="ARBA" id="ARBA00047686"/>
    </source>
</evidence>
<comment type="similarity">
    <text evidence="1 5">Belongs to the dUTPase family.</text>
</comment>
<comment type="function">
    <text evidence="5">This enzyme is involved in nucleotide metabolism: it produces dUMP, the immediate precursor of thymidine nucleotides and it decreases the intracellular concentration of dUTP so that uracil cannot be incorporated into DNA.</text>
</comment>
<gene>
    <name evidence="5 7" type="primary">dut</name>
    <name evidence="7" type="ORF">TST_0313</name>
</gene>
<keyword evidence="8" id="KW-1185">Reference proteome</keyword>
<dbReference type="STRING" id="1298851.TST_0313"/>
<dbReference type="InterPro" id="IPR033704">
    <property type="entry name" value="dUTPase_trimeric"/>
</dbReference>
<sequence length="144" mass="15481">MRVKVKIKKAEGVEVPQYMSEGASGFDLKAHLENPVTLNPGEWALIPTGIHLEIPSGFEVQVRPRSGLASKGITVLNTPGTIDSDYRGEIKIILVNLSKEPFTIGNGMRIAQGVLCRVYKADFVEADLSPTNRGKGGFGSTGVE</sequence>
<dbReference type="Pfam" id="PF00692">
    <property type="entry name" value="dUTPase"/>
    <property type="match status" value="1"/>
</dbReference>
<comment type="catalytic activity">
    <reaction evidence="4 5">
        <text>dUTP + H2O = dUMP + diphosphate + H(+)</text>
        <dbReference type="Rhea" id="RHEA:10248"/>
        <dbReference type="ChEBI" id="CHEBI:15377"/>
        <dbReference type="ChEBI" id="CHEBI:15378"/>
        <dbReference type="ChEBI" id="CHEBI:33019"/>
        <dbReference type="ChEBI" id="CHEBI:61555"/>
        <dbReference type="ChEBI" id="CHEBI:246422"/>
        <dbReference type="EC" id="3.6.1.23"/>
    </reaction>
</comment>
<dbReference type="NCBIfam" id="NF001862">
    <property type="entry name" value="PRK00601.1"/>
    <property type="match status" value="1"/>
</dbReference>
<dbReference type="InterPro" id="IPR029054">
    <property type="entry name" value="dUTPase-like"/>
</dbReference>
<keyword evidence="5" id="KW-0479">Metal-binding</keyword>
<reference evidence="8" key="1">
    <citation type="journal article" date="2018" name="Science">
        <title>A primordial and reversible TCA cycle in a facultatively chemolithoautotrophic thermophile.</title>
        <authorList>
            <person name="Nunoura T."/>
            <person name="Chikaraishi Y."/>
            <person name="Izaki R."/>
            <person name="Suwa T."/>
            <person name="Sato T."/>
            <person name="Harada T."/>
            <person name="Mori K."/>
            <person name="Kato Y."/>
            <person name="Miyazaki M."/>
            <person name="Shimamura S."/>
            <person name="Yanagawa K."/>
            <person name="Shuto A."/>
            <person name="Ohkouchi N."/>
            <person name="Fujita N."/>
            <person name="Takaki Y."/>
            <person name="Atomi H."/>
            <person name="Takai K."/>
        </authorList>
    </citation>
    <scope>NUCLEOTIDE SEQUENCE [LARGE SCALE GENOMIC DNA]</scope>
    <source>
        <strain evidence="8">DSM 17441 / JCM 13301 / NBRC 103674 / ABI70S6</strain>
    </source>
</reference>
<comment type="caution">
    <text evidence="5">Lacks conserved residue(s) required for the propagation of feature annotation.</text>
</comment>
<dbReference type="KEGG" id="ttk:TST_0313"/>
<evidence type="ECO:0000259" key="6">
    <source>
        <dbReference type="Pfam" id="PF00692"/>
    </source>
</evidence>
<dbReference type="GO" id="GO:0046081">
    <property type="term" value="P:dUTP catabolic process"/>
    <property type="evidence" value="ECO:0007669"/>
    <property type="project" value="InterPro"/>
</dbReference>
<feature type="domain" description="dUTPase-like" evidence="6">
    <location>
        <begin position="13"/>
        <end position="142"/>
    </location>
</feature>
<proteinExistence type="inferred from homology"/>
<dbReference type="GO" id="GO:0006226">
    <property type="term" value="P:dUMP biosynthetic process"/>
    <property type="evidence" value="ECO:0007669"/>
    <property type="project" value="UniProtKB-UniRule"/>
</dbReference>
<dbReference type="RefSeq" id="WP_083498560.1">
    <property type="nucleotide sequence ID" value="NZ_AP013035.1"/>
</dbReference>
<dbReference type="EMBL" id="AP013035">
    <property type="protein sequence ID" value="BAT71121.1"/>
    <property type="molecule type" value="Genomic_DNA"/>
</dbReference>
<dbReference type="UniPathway" id="UPA00610">
    <property type="reaction ID" value="UER00666"/>
</dbReference>
<dbReference type="GO" id="GO:0000287">
    <property type="term" value="F:magnesium ion binding"/>
    <property type="evidence" value="ECO:0007669"/>
    <property type="project" value="UniProtKB-UniRule"/>
</dbReference>
<evidence type="ECO:0000256" key="1">
    <source>
        <dbReference type="ARBA" id="ARBA00006581"/>
    </source>
</evidence>
<dbReference type="Proteomes" id="UP000063234">
    <property type="component" value="Chromosome"/>
</dbReference>
<organism evidence="7 8">
    <name type="scientific">Thermosulfidibacter takaii (strain DSM 17441 / JCM 13301 / NBRC 103674 / ABI70S6)</name>
    <dbReference type="NCBI Taxonomy" id="1298851"/>
    <lineage>
        <taxon>Bacteria</taxon>
        <taxon>Pseudomonadati</taxon>
        <taxon>Thermosulfidibacterota</taxon>
        <taxon>Thermosulfidibacteria</taxon>
        <taxon>Thermosulfidibacterales</taxon>
        <taxon>Thermosulfidibacteraceae</taxon>
    </lineage>
</organism>
<evidence type="ECO:0000256" key="5">
    <source>
        <dbReference type="HAMAP-Rule" id="MF_00116"/>
    </source>
</evidence>
<keyword evidence="3 5" id="KW-0546">Nucleotide metabolism</keyword>
<dbReference type="InterPro" id="IPR036157">
    <property type="entry name" value="dUTPase-like_sf"/>
</dbReference>
<dbReference type="AlphaFoldDB" id="A0A0S3QS61"/>
<dbReference type="EC" id="3.6.1.23" evidence="5"/>
<comment type="cofactor">
    <cofactor evidence="5">
        <name>Mg(2+)</name>
        <dbReference type="ChEBI" id="CHEBI:18420"/>
    </cofactor>
</comment>
<dbReference type="Gene3D" id="2.70.40.10">
    <property type="match status" value="1"/>
</dbReference>
<evidence type="ECO:0000313" key="8">
    <source>
        <dbReference type="Proteomes" id="UP000063234"/>
    </source>
</evidence>
<dbReference type="PATRIC" id="fig|1298851.3.peg.324"/>
<evidence type="ECO:0000256" key="2">
    <source>
        <dbReference type="ARBA" id="ARBA00022801"/>
    </source>
</evidence>
<comment type="pathway">
    <text evidence="5">Pyrimidine metabolism; dUMP biosynthesis; dUMP from dCTP (dUTP route): step 2/2.</text>
</comment>
<protein>
    <recommendedName>
        <fullName evidence="5">Deoxyuridine 5'-triphosphate nucleotidohydrolase</fullName>
        <shortName evidence="5">dUTPase</shortName>
        <ecNumber evidence="5">3.6.1.23</ecNumber>
    </recommendedName>
    <alternativeName>
        <fullName evidence="5">dUTP pyrophosphatase</fullName>
    </alternativeName>
</protein>
<name>A0A0S3QS61_THET7</name>
<dbReference type="SUPFAM" id="SSF51283">
    <property type="entry name" value="dUTPase-like"/>
    <property type="match status" value="1"/>
</dbReference>
<dbReference type="GO" id="GO:0004170">
    <property type="term" value="F:dUTP diphosphatase activity"/>
    <property type="evidence" value="ECO:0007669"/>
    <property type="project" value="UniProtKB-UniRule"/>
</dbReference>
<evidence type="ECO:0000313" key="7">
    <source>
        <dbReference type="EMBL" id="BAT71121.1"/>
    </source>
</evidence>